<keyword evidence="2" id="KW-1185">Reference proteome</keyword>
<protein>
    <submittedName>
        <fullName evidence="1">Uncharacterized protein</fullName>
    </submittedName>
</protein>
<comment type="caution">
    <text evidence="1">The sequence shown here is derived from an EMBL/GenBank/DDBJ whole genome shotgun (WGS) entry which is preliminary data.</text>
</comment>
<evidence type="ECO:0000313" key="1">
    <source>
        <dbReference type="EMBL" id="KAK6330872.1"/>
    </source>
</evidence>
<sequence>MGSKSIKIFLVQEGDGGSSYRTKNEEGSNYRNHLIDSGETLVTQADIKHIAHGTLRQDGDLATLLVFEFRFISTSLKEKRRFKSASITLKFEDVGGDERLEPEVFRIAPENSHYLNPTTRTRDISHSFGGGVFGGLDIAGAELGYEMEFHETKLSNHATRLSGMKRVSGRSYGNPNTVIWSLRENTHMKDGIPSFLRTSILLRRKHGAVFRAFITVETIVDFKTEVRRLTGREGTDPVDPFDIDPDLEYPEDLKTAKINLDSLEDLDLMSMGGVIVAKEMSPIE</sequence>
<organism evidence="1 2">
    <name type="scientific">Orbilia javanica</name>
    <dbReference type="NCBI Taxonomy" id="47235"/>
    <lineage>
        <taxon>Eukaryota</taxon>
        <taxon>Fungi</taxon>
        <taxon>Dikarya</taxon>
        <taxon>Ascomycota</taxon>
        <taxon>Pezizomycotina</taxon>
        <taxon>Orbiliomycetes</taxon>
        <taxon>Orbiliales</taxon>
        <taxon>Orbiliaceae</taxon>
        <taxon>Orbilia</taxon>
    </lineage>
</organism>
<evidence type="ECO:0000313" key="2">
    <source>
        <dbReference type="Proteomes" id="UP001313282"/>
    </source>
</evidence>
<name>A0AAN8RBS5_9PEZI</name>
<gene>
    <name evidence="1" type="ORF">TWF718_003069</name>
</gene>
<accession>A0AAN8RBS5</accession>
<dbReference type="AlphaFoldDB" id="A0AAN8RBS5"/>
<dbReference type="EMBL" id="JAVHNR010000011">
    <property type="protein sequence ID" value="KAK6330872.1"/>
    <property type="molecule type" value="Genomic_DNA"/>
</dbReference>
<dbReference type="Proteomes" id="UP001313282">
    <property type="component" value="Unassembled WGS sequence"/>
</dbReference>
<proteinExistence type="predicted"/>
<reference evidence="1 2" key="1">
    <citation type="submission" date="2019-10" db="EMBL/GenBank/DDBJ databases">
        <authorList>
            <person name="Palmer J.M."/>
        </authorList>
    </citation>
    <scope>NUCLEOTIDE SEQUENCE [LARGE SCALE GENOMIC DNA]</scope>
    <source>
        <strain evidence="1 2">TWF718</strain>
    </source>
</reference>